<keyword evidence="1" id="KW-0732">Signal</keyword>
<name>A0AAV9Q0Z0_9PEZI</name>
<reference evidence="2 3" key="1">
    <citation type="submission" date="2023-06" db="EMBL/GenBank/DDBJ databases">
        <title>Black Yeasts Isolated from many extreme environments.</title>
        <authorList>
            <person name="Coleine C."/>
            <person name="Stajich J.E."/>
            <person name="Selbmann L."/>
        </authorList>
    </citation>
    <scope>NUCLEOTIDE SEQUENCE [LARGE SCALE GENOMIC DNA]</scope>
    <source>
        <strain evidence="2 3">CCFEE 5887</strain>
    </source>
</reference>
<proteinExistence type="predicted"/>
<keyword evidence="3" id="KW-1185">Reference proteome</keyword>
<sequence>MHLKFLLLPLVAATTALALPLAKAGPSDDDGDLCLGSSFSPTNCNSPGADSVNVDPTIDISPIIVARSPEPASARELNGRDDSDCIGSSFSPTNCNSPGADSVNVDPDIDVSPTVDVSGVTDAVTDVVSDVTR</sequence>
<dbReference type="AlphaFoldDB" id="A0AAV9Q0Z0"/>
<organism evidence="2 3">
    <name type="scientific">Vermiconidia calcicola</name>
    <dbReference type="NCBI Taxonomy" id="1690605"/>
    <lineage>
        <taxon>Eukaryota</taxon>
        <taxon>Fungi</taxon>
        <taxon>Dikarya</taxon>
        <taxon>Ascomycota</taxon>
        <taxon>Pezizomycotina</taxon>
        <taxon>Dothideomycetes</taxon>
        <taxon>Dothideomycetidae</taxon>
        <taxon>Mycosphaerellales</taxon>
        <taxon>Extremaceae</taxon>
        <taxon>Vermiconidia</taxon>
    </lineage>
</organism>
<evidence type="ECO:0000313" key="3">
    <source>
        <dbReference type="Proteomes" id="UP001345827"/>
    </source>
</evidence>
<accession>A0AAV9Q0Z0</accession>
<feature type="chain" id="PRO_5043451805" evidence="1">
    <location>
        <begin position="19"/>
        <end position="133"/>
    </location>
</feature>
<protein>
    <submittedName>
        <fullName evidence="2">Uncharacterized protein</fullName>
    </submittedName>
</protein>
<evidence type="ECO:0000256" key="1">
    <source>
        <dbReference type="SAM" id="SignalP"/>
    </source>
</evidence>
<dbReference type="Proteomes" id="UP001345827">
    <property type="component" value="Unassembled WGS sequence"/>
</dbReference>
<comment type="caution">
    <text evidence="2">The sequence shown here is derived from an EMBL/GenBank/DDBJ whole genome shotgun (WGS) entry which is preliminary data.</text>
</comment>
<dbReference type="EMBL" id="JAXLQG010000018">
    <property type="protein sequence ID" value="KAK5530841.1"/>
    <property type="molecule type" value="Genomic_DNA"/>
</dbReference>
<gene>
    <name evidence="2" type="ORF">LTR25_008698</name>
</gene>
<evidence type="ECO:0000313" key="2">
    <source>
        <dbReference type="EMBL" id="KAK5530841.1"/>
    </source>
</evidence>
<feature type="signal peptide" evidence="1">
    <location>
        <begin position="1"/>
        <end position="18"/>
    </location>
</feature>